<sequence length="248" mass="26495">MKRRWLWLLTVPVLLFGALAALPATWLSVPLSDLTQSRWQLSEVQGTLWSGQGRPVFIAEDGSVLAMSRLVWQLEPGALFKGALGWRLQTDAGTGALRLTPNSWQLDNISFSLPVAAVAGLSDTWRAARLGGLLKLELQSLGHGRDGFSGGARISWLGAASPLTRIRPFGSYQLQVSGQGPALGLALQTLSGPLQIEGQGQWQSGKLPDFGGSASSSPDAYLALRPLMLMLGQPSGPDRVSWKVQTGV</sequence>
<comment type="similarity">
    <text evidence="2">Belongs to the GSP N family.</text>
</comment>
<evidence type="ECO:0000256" key="5">
    <source>
        <dbReference type="ARBA" id="ARBA00022475"/>
    </source>
</evidence>
<dbReference type="GO" id="GO:0015627">
    <property type="term" value="C:type II protein secretion system complex"/>
    <property type="evidence" value="ECO:0007669"/>
    <property type="project" value="InterPro"/>
</dbReference>
<keyword evidence="5" id="KW-1003">Cell membrane</keyword>
<evidence type="ECO:0000256" key="10">
    <source>
        <dbReference type="ARBA" id="ARBA00030772"/>
    </source>
</evidence>
<evidence type="ECO:0000256" key="6">
    <source>
        <dbReference type="ARBA" id="ARBA00022519"/>
    </source>
</evidence>
<keyword evidence="4" id="KW-0813">Transport</keyword>
<keyword evidence="7" id="KW-0812">Transmembrane</keyword>
<dbReference type="InterPro" id="IPR022792">
    <property type="entry name" value="T2SS_protein-GspN"/>
</dbReference>
<protein>
    <recommendedName>
        <fullName evidence="3">Type II secretion system protein N</fullName>
    </recommendedName>
    <alternativeName>
        <fullName evidence="10">General secretion pathway protein N</fullName>
    </alternativeName>
</protein>
<comment type="caution">
    <text evidence="11">The sequence shown here is derived from an EMBL/GenBank/DDBJ whole genome shotgun (WGS) entry which is preliminary data.</text>
</comment>
<evidence type="ECO:0000256" key="9">
    <source>
        <dbReference type="ARBA" id="ARBA00023136"/>
    </source>
</evidence>
<dbReference type="EMBL" id="WSSB01000010">
    <property type="protein sequence ID" value="MXR37577.1"/>
    <property type="molecule type" value="Genomic_DNA"/>
</dbReference>
<organism evidence="11 12">
    <name type="scientific">Craterilacuibacter sinensis</name>
    <dbReference type="NCBI Taxonomy" id="2686017"/>
    <lineage>
        <taxon>Bacteria</taxon>
        <taxon>Pseudomonadati</taxon>
        <taxon>Pseudomonadota</taxon>
        <taxon>Betaproteobacteria</taxon>
        <taxon>Neisseriales</taxon>
        <taxon>Neisseriaceae</taxon>
        <taxon>Craterilacuibacter</taxon>
    </lineage>
</organism>
<dbReference type="RefSeq" id="WP_160797258.1">
    <property type="nucleotide sequence ID" value="NZ_WSSB01000010.1"/>
</dbReference>
<reference evidence="11 12" key="1">
    <citation type="submission" date="2019-12" db="EMBL/GenBank/DDBJ databases">
        <title>Neisseriaceae gen. nov. sp. Genome sequencing and assembly.</title>
        <authorList>
            <person name="Liu Z."/>
            <person name="Li A."/>
        </authorList>
    </citation>
    <scope>NUCLEOTIDE SEQUENCE [LARGE SCALE GENOMIC DNA]</scope>
    <source>
        <strain evidence="11 12">B2N2-7</strain>
    </source>
</reference>
<proteinExistence type="inferred from homology"/>
<keyword evidence="9" id="KW-0472">Membrane</keyword>
<evidence type="ECO:0000313" key="12">
    <source>
        <dbReference type="Proteomes" id="UP000467214"/>
    </source>
</evidence>
<evidence type="ECO:0000256" key="3">
    <source>
        <dbReference type="ARBA" id="ARBA00021563"/>
    </source>
</evidence>
<accession>A0A845BLN4</accession>
<keyword evidence="6" id="KW-0997">Cell inner membrane</keyword>
<comment type="subcellular location">
    <subcellularLocation>
        <location evidence="1">Cell inner membrane</location>
    </subcellularLocation>
</comment>
<dbReference type="Proteomes" id="UP000467214">
    <property type="component" value="Unassembled WGS sequence"/>
</dbReference>
<dbReference type="GO" id="GO:0005886">
    <property type="term" value="C:plasma membrane"/>
    <property type="evidence" value="ECO:0007669"/>
    <property type="project" value="UniProtKB-SubCell"/>
</dbReference>
<keyword evidence="8" id="KW-0653">Protein transport</keyword>
<evidence type="ECO:0000256" key="4">
    <source>
        <dbReference type="ARBA" id="ARBA00022448"/>
    </source>
</evidence>
<evidence type="ECO:0000256" key="7">
    <source>
        <dbReference type="ARBA" id="ARBA00022692"/>
    </source>
</evidence>
<dbReference type="AlphaFoldDB" id="A0A845BLN4"/>
<evidence type="ECO:0000313" key="11">
    <source>
        <dbReference type="EMBL" id="MXR37577.1"/>
    </source>
</evidence>
<evidence type="ECO:0000256" key="2">
    <source>
        <dbReference type="ARBA" id="ARBA00007208"/>
    </source>
</evidence>
<gene>
    <name evidence="11" type="primary">gspN</name>
    <name evidence="11" type="ORF">GQF02_11370</name>
</gene>
<keyword evidence="12" id="KW-1185">Reference proteome</keyword>
<evidence type="ECO:0000256" key="1">
    <source>
        <dbReference type="ARBA" id="ARBA00004533"/>
    </source>
</evidence>
<dbReference type="Pfam" id="PF01203">
    <property type="entry name" value="T2SSN"/>
    <property type="match status" value="1"/>
</dbReference>
<evidence type="ECO:0000256" key="8">
    <source>
        <dbReference type="ARBA" id="ARBA00022927"/>
    </source>
</evidence>
<dbReference type="GO" id="GO:0015628">
    <property type="term" value="P:protein secretion by the type II secretion system"/>
    <property type="evidence" value="ECO:0007669"/>
    <property type="project" value="InterPro"/>
</dbReference>
<name>A0A845BLN4_9NEIS</name>